<dbReference type="PROSITE" id="PS01071">
    <property type="entry name" value="GRPE"/>
    <property type="match status" value="1"/>
</dbReference>
<comment type="subcellular location">
    <subcellularLocation>
        <location evidence="3">Cytoplasm</location>
    </subcellularLocation>
</comment>
<dbReference type="InterPro" id="IPR013805">
    <property type="entry name" value="GrpE_CC"/>
</dbReference>
<dbReference type="InterPro" id="IPR009012">
    <property type="entry name" value="GrpE_head"/>
</dbReference>
<feature type="coiled-coil region" evidence="6">
    <location>
        <begin position="17"/>
        <end position="61"/>
    </location>
</feature>
<dbReference type="InterPro" id="IPR000740">
    <property type="entry name" value="GrpE"/>
</dbReference>
<dbReference type="KEGG" id="sfz:SFLOR_v1c03660"/>
<evidence type="ECO:0000256" key="1">
    <source>
        <dbReference type="ARBA" id="ARBA00009054"/>
    </source>
</evidence>
<dbReference type="SUPFAM" id="SSF58014">
    <property type="entry name" value="Coiled-coil domain of nucleotide exchange factor GrpE"/>
    <property type="match status" value="1"/>
</dbReference>
<evidence type="ECO:0000256" key="6">
    <source>
        <dbReference type="SAM" id="Coils"/>
    </source>
</evidence>
<dbReference type="OrthoDB" id="9812586at2"/>
<keyword evidence="8" id="KW-1185">Reference proteome</keyword>
<dbReference type="PRINTS" id="PR00773">
    <property type="entry name" value="GRPEPROTEIN"/>
</dbReference>
<dbReference type="GO" id="GO:0051082">
    <property type="term" value="F:unfolded protein binding"/>
    <property type="evidence" value="ECO:0007669"/>
    <property type="project" value="TreeGrafter"/>
</dbReference>
<reference evidence="7 8" key="1">
    <citation type="submission" date="2017-12" db="EMBL/GenBank/DDBJ databases">
        <title>Complete genome sequence of Spiroplasma floricola 23-6 (ATCC 29989).</title>
        <authorList>
            <person name="Tsai Y.-M."/>
            <person name="Wu P.-S."/>
            <person name="Lo W.-S."/>
            <person name="Kuo C.-H."/>
        </authorList>
    </citation>
    <scope>NUCLEOTIDE SEQUENCE [LARGE SCALE GENOMIC DNA]</scope>
    <source>
        <strain evidence="7 8">23-6</strain>
    </source>
</reference>
<proteinExistence type="inferred from homology"/>
<evidence type="ECO:0000256" key="4">
    <source>
        <dbReference type="RuleBase" id="RU000639"/>
    </source>
</evidence>
<dbReference type="Pfam" id="PF01025">
    <property type="entry name" value="GrpE"/>
    <property type="match status" value="1"/>
</dbReference>
<dbReference type="RefSeq" id="WP_100916410.1">
    <property type="nucleotide sequence ID" value="NZ_CP025057.1"/>
</dbReference>
<evidence type="ECO:0000256" key="2">
    <source>
        <dbReference type="ARBA" id="ARBA00023186"/>
    </source>
</evidence>
<comment type="similarity">
    <text evidence="1 3 5">Belongs to the GrpE family.</text>
</comment>
<keyword evidence="2 3" id="KW-0143">Chaperone</keyword>
<protein>
    <recommendedName>
        <fullName evidence="3 4">Protein GrpE</fullName>
    </recommendedName>
    <alternativeName>
        <fullName evidence="3">HSP-70 cofactor</fullName>
    </alternativeName>
</protein>
<evidence type="ECO:0000256" key="3">
    <source>
        <dbReference type="HAMAP-Rule" id="MF_01151"/>
    </source>
</evidence>
<dbReference type="Gene3D" id="2.30.22.10">
    <property type="entry name" value="Head domain of nucleotide exchange factor GrpE"/>
    <property type="match status" value="1"/>
</dbReference>
<comment type="function">
    <text evidence="3 4">Participates actively in the response to hyperosmotic and heat shock by preventing the aggregation of stress-denatured proteins, in association with DnaK and GrpE. It is the nucleotide exchange factor for DnaK and may function as a thermosensor. Unfolded proteins bind initially to DnaJ; upon interaction with the DnaJ-bound protein, DnaK hydrolyzes its bound ATP, resulting in the formation of a stable complex. GrpE releases ADP from DnaK; ATP binding to DnaK triggers the release of the substrate protein, thus completing the reaction cycle. Several rounds of ATP-dependent interactions between DnaJ, DnaK and GrpE are required for fully efficient folding.</text>
</comment>
<dbReference type="CDD" id="cd00446">
    <property type="entry name" value="GrpE"/>
    <property type="match status" value="1"/>
</dbReference>
<name>A0A2K8SDB9_9MOLU</name>
<accession>A0A2K8SDB9</accession>
<comment type="subunit">
    <text evidence="3">Homodimer.</text>
</comment>
<evidence type="ECO:0000313" key="8">
    <source>
        <dbReference type="Proteomes" id="UP000231823"/>
    </source>
</evidence>
<dbReference type="GO" id="GO:0006457">
    <property type="term" value="P:protein folding"/>
    <property type="evidence" value="ECO:0007669"/>
    <property type="project" value="InterPro"/>
</dbReference>
<dbReference type="GO" id="GO:0000774">
    <property type="term" value="F:adenyl-nucleotide exchange factor activity"/>
    <property type="evidence" value="ECO:0007669"/>
    <property type="project" value="InterPro"/>
</dbReference>
<dbReference type="EMBL" id="CP025057">
    <property type="protein sequence ID" value="AUB31423.1"/>
    <property type="molecule type" value="Genomic_DNA"/>
</dbReference>
<dbReference type="GO" id="GO:0042803">
    <property type="term" value="F:protein homodimerization activity"/>
    <property type="evidence" value="ECO:0007669"/>
    <property type="project" value="InterPro"/>
</dbReference>
<dbReference type="GO" id="GO:0051087">
    <property type="term" value="F:protein-folding chaperone binding"/>
    <property type="evidence" value="ECO:0007669"/>
    <property type="project" value="InterPro"/>
</dbReference>
<dbReference type="SUPFAM" id="SSF51064">
    <property type="entry name" value="Head domain of nucleotide exchange factor GrpE"/>
    <property type="match status" value="1"/>
</dbReference>
<keyword evidence="3" id="KW-0963">Cytoplasm</keyword>
<evidence type="ECO:0000256" key="5">
    <source>
        <dbReference type="RuleBase" id="RU004478"/>
    </source>
</evidence>
<keyword evidence="6" id="KW-0175">Coiled coil</keyword>
<keyword evidence="3 4" id="KW-0346">Stress response</keyword>
<dbReference type="GO" id="GO:0005737">
    <property type="term" value="C:cytoplasm"/>
    <property type="evidence" value="ECO:0007669"/>
    <property type="project" value="UniProtKB-SubCell"/>
</dbReference>
<gene>
    <name evidence="3 7" type="primary">grpE</name>
    <name evidence="7" type="ORF">SFLOR_v1c03660</name>
</gene>
<dbReference type="PANTHER" id="PTHR21237:SF23">
    <property type="entry name" value="GRPE PROTEIN HOMOLOG, MITOCHONDRIAL"/>
    <property type="match status" value="1"/>
</dbReference>
<evidence type="ECO:0000313" key="7">
    <source>
        <dbReference type="EMBL" id="AUB31423.1"/>
    </source>
</evidence>
<dbReference type="Proteomes" id="UP000231823">
    <property type="component" value="Chromosome"/>
</dbReference>
<dbReference type="AlphaFoldDB" id="A0A2K8SDB9"/>
<dbReference type="PANTHER" id="PTHR21237">
    <property type="entry name" value="GRPE PROTEIN"/>
    <property type="match status" value="1"/>
</dbReference>
<dbReference type="HAMAP" id="MF_01151">
    <property type="entry name" value="GrpE"/>
    <property type="match status" value="1"/>
</dbReference>
<sequence length="194" mass="22097">MEKQKQKEILNLFENVKKELKIKSKHTKESKEEKEEELSAIEKLELEFVALNEEIEQLKEAKLIAIADNQNTVRRFQNESILVRKYGGEKLASELIPAIDMFRGVLKSTPDNPEIKNYLMGFEMIINQIDQGLTNAGVSMINVKSGDDFNPELHSAIEQIKSEEFETGKIVTVVSNGYKLHDRVIKHAAVKVAE</sequence>
<organism evidence="7 8">
    <name type="scientific">Spiroplasma floricola 23-6</name>
    <dbReference type="NCBI Taxonomy" id="1336749"/>
    <lineage>
        <taxon>Bacteria</taxon>
        <taxon>Bacillati</taxon>
        <taxon>Mycoplasmatota</taxon>
        <taxon>Mollicutes</taxon>
        <taxon>Entomoplasmatales</taxon>
        <taxon>Spiroplasmataceae</taxon>
        <taxon>Spiroplasma</taxon>
    </lineage>
</organism>
<dbReference type="Gene3D" id="3.90.20.20">
    <property type="match status" value="1"/>
</dbReference>